<organism evidence="2 3">
    <name type="scientific">Xanthomonas bromi</name>
    <dbReference type="NCBI Taxonomy" id="56449"/>
    <lineage>
        <taxon>Bacteria</taxon>
        <taxon>Pseudomonadati</taxon>
        <taxon>Pseudomonadota</taxon>
        <taxon>Gammaproteobacteria</taxon>
        <taxon>Lysobacterales</taxon>
        <taxon>Lysobacteraceae</taxon>
        <taxon>Xanthomonas</taxon>
    </lineage>
</organism>
<dbReference type="STRING" id="56449.XBLMG947_2081"/>
<dbReference type="OrthoDB" id="9132762at2"/>
<gene>
    <name evidence="2" type="ORF">XBLMG947_2081</name>
    <name evidence="1" type="ORF">XbrCFBP1976_09190</name>
</gene>
<protein>
    <submittedName>
        <fullName evidence="2">Uncharacterized protein</fullName>
    </submittedName>
</protein>
<evidence type="ECO:0000313" key="2">
    <source>
        <dbReference type="EMBL" id="SBV51294.1"/>
    </source>
</evidence>
<dbReference type="AlphaFoldDB" id="A0A1C3NLV1"/>
<reference evidence="2 3" key="1">
    <citation type="submission" date="2016-06" db="EMBL/GenBank/DDBJ databases">
        <authorList>
            <person name="Kjaerup R.B."/>
            <person name="Dalgaard T.S."/>
            <person name="Juul-Madsen H.R."/>
        </authorList>
    </citation>
    <scope>NUCLEOTIDE SEQUENCE [LARGE SCALE GENOMIC DNA]</scope>
    <source>
        <strain evidence="2">LMG947</strain>
    </source>
</reference>
<dbReference type="Proteomes" id="UP000092503">
    <property type="component" value="Unassembled WGS sequence"/>
</dbReference>
<accession>A0A1C3NLV1</accession>
<dbReference type="Proteomes" id="UP000239710">
    <property type="component" value="Unassembled WGS sequence"/>
</dbReference>
<evidence type="ECO:0000313" key="1">
    <source>
        <dbReference type="EMBL" id="PPV06985.1"/>
    </source>
</evidence>
<dbReference type="EMBL" id="FLTX01000032">
    <property type="protein sequence ID" value="SBV51294.1"/>
    <property type="molecule type" value="Genomic_DNA"/>
</dbReference>
<reference evidence="1 4" key="2">
    <citation type="submission" date="2016-08" db="EMBL/GenBank/DDBJ databases">
        <title>Evolution of the type three secretion system and type three effector repertoires in Xanthomonas.</title>
        <authorList>
            <person name="Merda D."/>
            <person name="Briand M."/>
            <person name="Bosis E."/>
            <person name="Rousseau C."/>
            <person name="Portier P."/>
            <person name="Jacques M.-A."/>
            <person name="Fischer-Le Saux M."/>
        </authorList>
    </citation>
    <scope>NUCLEOTIDE SEQUENCE [LARGE SCALE GENOMIC DNA]</scope>
    <source>
        <strain evidence="1 4">CFBP1976</strain>
    </source>
</reference>
<dbReference type="EMBL" id="MDCE01000011">
    <property type="protein sequence ID" value="PPV06985.1"/>
    <property type="molecule type" value="Genomic_DNA"/>
</dbReference>
<evidence type="ECO:0000313" key="4">
    <source>
        <dbReference type="Proteomes" id="UP000239710"/>
    </source>
</evidence>
<dbReference type="RefSeq" id="WP_083993020.1">
    <property type="nucleotide sequence ID" value="NZ_FLTX01000032.1"/>
</dbReference>
<sequence length="233" mass="25808">MSASSTSALYEILIKITGHRSGVDFYTGWKQIFPSVDNNDVLRQIGLIYQLTDSAKQEIESIASKVSARSTNHWRTQILAALTNPGTHWEGFRKSFDDHTLSYLELQATLIEGKLSDSSISIEVLTEALDNLREAIRLLVDSDIPHEQKIQLVRQLRELVAAIEDYEFVGNPGVFSKFKATTFDLAAVKTMDKNFPEIDELEKGLSILANAIAISSSLKGLAKPALKLLGIES</sequence>
<name>A0A1C3NLV1_9XANT</name>
<evidence type="ECO:0000313" key="3">
    <source>
        <dbReference type="Proteomes" id="UP000092503"/>
    </source>
</evidence>
<keyword evidence="4" id="KW-1185">Reference proteome</keyword>
<proteinExistence type="predicted"/>